<proteinExistence type="predicted"/>
<dbReference type="EMBL" id="CP017478">
    <property type="protein sequence ID" value="AOW19306.1"/>
    <property type="molecule type" value="Genomic_DNA"/>
</dbReference>
<reference evidence="2 3" key="1">
    <citation type="submission" date="2016-10" db="EMBL/GenBank/DDBJ databases">
        <title>Lutibacter sp. LPB0138, isolated from marine gastropod.</title>
        <authorList>
            <person name="Kim E."/>
            <person name="Yi H."/>
        </authorList>
    </citation>
    <scope>NUCLEOTIDE SEQUENCE [LARGE SCALE GENOMIC DNA]</scope>
    <source>
        <strain evidence="2 3">LPB0138</strain>
    </source>
</reference>
<name>A0A1D8P457_9FLAO</name>
<dbReference type="InterPro" id="IPR011971">
    <property type="entry name" value="CHP02284"/>
</dbReference>
<evidence type="ECO:0000313" key="2">
    <source>
        <dbReference type="EMBL" id="AOW19306.1"/>
    </source>
</evidence>
<gene>
    <name evidence="2" type="ORF">LPB138_00795</name>
</gene>
<dbReference type="InterPro" id="IPR016920">
    <property type="entry name" value="UCP029477"/>
</dbReference>
<dbReference type="KEGG" id="lul:LPB138_00795"/>
<dbReference type="OrthoDB" id="282393at2"/>
<keyword evidence="3" id="KW-1185">Reference proteome</keyword>
<dbReference type="STRING" id="1850246.LPB138_00795"/>
<dbReference type="PIRSF" id="PIRSF029477">
    <property type="entry name" value="UCP029477"/>
    <property type="match status" value="1"/>
</dbReference>
<dbReference type="InterPro" id="IPR019052">
    <property type="entry name" value="DUF2383"/>
</dbReference>
<feature type="domain" description="DUF2383" evidence="1">
    <location>
        <begin position="8"/>
        <end position="116"/>
    </location>
</feature>
<dbReference type="AlphaFoldDB" id="A0A1D8P457"/>
<organism evidence="2 3">
    <name type="scientific">Urechidicola croceus</name>
    <dbReference type="NCBI Taxonomy" id="1850246"/>
    <lineage>
        <taxon>Bacteria</taxon>
        <taxon>Pseudomonadati</taxon>
        <taxon>Bacteroidota</taxon>
        <taxon>Flavobacteriia</taxon>
        <taxon>Flavobacteriales</taxon>
        <taxon>Flavobacteriaceae</taxon>
        <taxon>Urechidicola</taxon>
    </lineage>
</organism>
<protein>
    <recommendedName>
        <fullName evidence="1">DUF2383 domain-containing protein</fullName>
    </recommendedName>
</protein>
<dbReference type="Pfam" id="PF09537">
    <property type="entry name" value="DUF2383"/>
    <property type="match status" value="1"/>
</dbReference>
<evidence type="ECO:0000259" key="1">
    <source>
        <dbReference type="Pfam" id="PF09537"/>
    </source>
</evidence>
<evidence type="ECO:0000313" key="3">
    <source>
        <dbReference type="Proteomes" id="UP000176050"/>
    </source>
</evidence>
<dbReference type="Gene3D" id="1.20.1260.10">
    <property type="match status" value="1"/>
</dbReference>
<accession>A0A1D8P457</accession>
<dbReference type="Proteomes" id="UP000176050">
    <property type="component" value="Chromosome"/>
</dbReference>
<sequence length="149" mass="16991">MLIDNKKISSKLNNLLEKNYDAESGFKKAAENTDINPLKTYFNRKSEQSRDFGHQLKTEIKALGYTPEKGGSVTGDLHKTWMDIKSFFTSDNEESMLQEAIRGEEAMLSEYEDVLSDTLLPVSIVTILNIQKNTIQKDLDRIKRLESIS</sequence>
<dbReference type="NCBIfam" id="TIGR02284">
    <property type="entry name" value="PA2169 family four-helix-bundle protein"/>
    <property type="match status" value="1"/>
</dbReference>
<dbReference type="RefSeq" id="WP_070235436.1">
    <property type="nucleotide sequence ID" value="NZ_CP017478.1"/>
</dbReference>
<dbReference type="InterPro" id="IPR012347">
    <property type="entry name" value="Ferritin-like"/>
</dbReference>